<gene>
    <name evidence="7" type="ORF">CJ255_12970</name>
</gene>
<evidence type="ECO:0000256" key="5">
    <source>
        <dbReference type="SAM" id="Phobius"/>
    </source>
</evidence>
<feature type="transmembrane region" description="Helical" evidence="5">
    <location>
        <begin position="186"/>
        <end position="204"/>
    </location>
</feature>
<protein>
    <submittedName>
        <fullName evidence="7">Spermidine synthase</fullName>
    </submittedName>
</protein>
<dbReference type="AlphaFoldDB" id="A0A2A6RIB9"/>
<dbReference type="SUPFAM" id="SSF53335">
    <property type="entry name" value="S-adenosyl-L-methionine-dependent methyltransferases"/>
    <property type="match status" value="1"/>
</dbReference>
<evidence type="ECO:0000313" key="8">
    <source>
        <dbReference type="Proteomes" id="UP000220527"/>
    </source>
</evidence>
<dbReference type="InterPro" id="IPR030374">
    <property type="entry name" value="PABS"/>
</dbReference>
<dbReference type="EMBL" id="NQWI01000058">
    <property type="protein sequence ID" value="PDW02629.1"/>
    <property type="molecule type" value="Genomic_DNA"/>
</dbReference>
<feature type="transmembrane region" description="Helical" evidence="5">
    <location>
        <begin position="75"/>
        <end position="94"/>
    </location>
</feature>
<dbReference type="InterPro" id="IPR036259">
    <property type="entry name" value="MFS_trans_sf"/>
</dbReference>
<evidence type="ECO:0000256" key="3">
    <source>
        <dbReference type="ARBA" id="ARBA00023115"/>
    </source>
</evidence>
<keyword evidence="3 4" id="KW-0620">Polyamine biosynthesis</keyword>
<feature type="transmembrane region" description="Helical" evidence="5">
    <location>
        <begin position="114"/>
        <end position="139"/>
    </location>
</feature>
<name>A0A2A6RIB9_9CHLR</name>
<dbReference type="PANTHER" id="PTHR43317:SF1">
    <property type="entry name" value="THERMOSPERMINE SYNTHASE ACAULIS5"/>
    <property type="match status" value="1"/>
</dbReference>
<feature type="active site" description="Proton acceptor" evidence="4">
    <location>
        <position position="401"/>
    </location>
</feature>
<dbReference type="Gene3D" id="1.20.1250.20">
    <property type="entry name" value="MFS general substrate transporter like domains"/>
    <property type="match status" value="1"/>
</dbReference>
<comment type="caution">
    <text evidence="7">The sequence shown here is derived from an EMBL/GenBank/DDBJ whole genome shotgun (WGS) entry which is preliminary data.</text>
</comment>
<dbReference type="CDD" id="cd02440">
    <property type="entry name" value="AdoMet_MTases"/>
    <property type="match status" value="1"/>
</dbReference>
<reference evidence="8" key="1">
    <citation type="submission" date="2017-08" db="EMBL/GenBank/DDBJ databases">
        <authorList>
            <person name="Grouzdev D.S."/>
            <person name="Gaisin V.A."/>
            <person name="Rysina M.S."/>
            <person name="Gorlenko V.M."/>
        </authorList>
    </citation>
    <scope>NUCLEOTIDE SEQUENCE [LARGE SCALE GENOMIC DNA]</scope>
    <source>
        <strain evidence="8">Kir15-3F</strain>
    </source>
</reference>
<dbReference type="Pfam" id="PF01564">
    <property type="entry name" value="Spermine_synth"/>
    <property type="match status" value="1"/>
</dbReference>
<accession>A0A2A6RIB9</accession>
<organism evidence="7 8">
    <name type="scientific">Candidatus Viridilinea mediisalina</name>
    <dbReference type="NCBI Taxonomy" id="2024553"/>
    <lineage>
        <taxon>Bacteria</taxon>
        <taxon>Bacillati</taxon>
        <taxon>Chloroflexota</taxon>
        <taxon>Chloroflexia</taxon>
        <taxon>Chloroflexales</taxon>
        <taxon>Chloroflexineae</taxon>
        <taxon>Oscillochloridaceae</taxon>
        <taxon>Candidatus Viridilinea</taxon>
    </lineage>
</organism>
<feature type="transmembrane region" description="Helical" evidence="5">
    <location>
        <begin position="42"/>
        <end position="63"/>
    </location>
</feature>
<keyword evidence="5" id="KW-0812">Transmembrane</keyword>
<feature type="transmembrane region" description="Helical" evidence="5">
    <location>
        <begin position="12"/>
        <end position="30"/>
    </location>
</feature>
<keyword evidence="8" id="KW-1185">Reference proteome</keyword>
<keyword evidence="2 4" id="KW-0808">Transferase</keyword>
<evidence type="ECO:0000256" key="2">
    <source>
        <dbReference type="ARBA" id="ARBA00022679"/>
    </source>
</evidence>
<dbReference type="Gene3D" id="3.40.50.150">
    <property type="entry name" value="Vaccinia Virus protein VP39"/>
    <property type="match status" value="1"/>
</dbReference>
<evidence type="ECO:0000256" key="4">
    <source>
        <dbReference type="PROSITE-ProRule" id="PRU00354"/>
    </source>
</evidence>
<feature type="transmembrane region" description="Helical" evidence="5">
    <location>
        <begin position="160"/>
        <end position="180"/>
    </location>
</feature>
<dbReference type="OrthoDB" id="9761985at2"/>
<evidence type="ECO:0000259" key="6">
    <source>
        <dbReference type="PROSITE" id="PS51006"/>
    </source>
</evidence>
<dbReference type="PANTHER" id="PTHR43317">
    <property type="entry name" value="THERMOSPERMINE SYNTHASE ACAULIS5"/>
    <property type="match status" value="1"/>
</dbReference>
<dbReference type="GO" id="GO:0006596">
    <property type="term" value="P:polyamine biosynthetic process"/>
    <property type="evidence" value="ECO:0007669"/>
    <property type="project" value="UniProtKB-UniRule"/>
</dbReference>
<dbReference type="GO" id="GO:0016740">
    <property type="term" value="F:transferase activity"/>
    <property type="evidence" value="ECO:0007669"/>
    <property type="project" value="UniProtKB-UniRule"/>
</dbReference>
<evidence type="ECO:0000256" key="1">
    <source>
        <dbReference type="ARBA" id="ARBA00007867"/>
    </source>
</evidence>
<keyword evidence="5" id="KW-0472">Membrane</keyword>
<comment type="similarity">
    <text evidence="1">Belongs to the spermidine/spermine synthase family.</text>
</comment>
<feature type="transmembrane region" description="Helical" evidence="5">
    <location>
        <begin position="209"/>
        <end position="226"/>
    </location>
</feature>
<proteinExistence type="inferred from homology"/>
<dbReference type="RefSeq" id="WP_097644531.1">
    <property type="nucleotide sequence ID" value="NZ_NQWI01000058.1"/>
</dbReference>
<dbReference type="Proteomes" id="UP000220527">
    <property type="component" value="Unassembled WGS sequence"/>
</dbReference>
<feature type="domain" description="PABS" evidence="6">
    <location>
        <begin position="342"/>
        <end position="491"/>
    </location>
</feature>
<dbReference type="PROSITE" id="PS51006">
    <property type="entry name" value="PABS_2"/>
    <property type="match status" value="1"/>
</dbReference>
<sequence length="558" mass="61430">MHASSTWNERFLLLVVFLSGVGTLGIEMVMPRLMAPFFGTSQPIWAVVIGMTLAYLAAGYWLGGRLADRRPDERLLFWLIAWAGFLCAIIPLIARPVLLWAQMGLRHVAAGSFLGALIVVVLLFAAPVTMMAMVGPFAIRLQLRRMAAGIEVAGRTVGTISALSTVGSILGTFLTVLLFIPLIGTSATLFLFAAFLVGLALVGLRDWRVGLLLLAVAGLFVLHGRFDSGIKSADCRGCRLVAEAESSYNYIQVADQEVHYHDGTIDQRRVLILNEGQAIHSVYRLKFRATGDPLDLLTDGGPWDYFAVAPYFYPALHPDEVQSMAMLGSAAGSIPKQFLAIYGPETRIDAVEIDPVIIAKGRQYFDLEDLDPAFPNYQTYAQDARYWLATNEGRYDVIGMDAYHQPYIPFHLTTVEFFQQVRERLTPRGVAVVNAGRPASGDDRLVNALASTMLAVFPEVYIIDTRFSNAILVGVNQPVGDGVANFVHNSANMAILAAEEPRYRALQLVMYWSLNEGRFGPVRPFSPAEARFAPFTDDWAPVEWLIDGLIFREAVGGF</sequence>
<dbReference type="NCBIfam" id="NF037959">
    <property type="entry name" value="MFS_SpdSyn"/>
    <property type="match status" value="1"/>
</dbReference>
<evidence type="ECO:0000313" key="7">
    <source>
        <dbReference type="EMBL" id="PDW02629.1"/>
    </source>
</evidence>
<dbReference type="InterPro" id="IPR029063">
    <property type="entry name" value="SAM-dependent_MTases_sf"/>
</dbReference>
<keyword evidence="5" id="KW-1133">Transmembrane helix</keyword>